<name>A0ABS3HL01_9ENTE</name>
<dbReference type="Proteomes" id="UP000664495">
    <property type="component" value="Unassembled WGS sequence"/>
</dbReference>
<comment type="caution">
    <text evidence="1">The sequence shown here is derived from an EMBL/GenBank/DDBJ whole genome shotgun (WGS) entry which is preliminary data.</text>
</comment>
<gene>
    <name evidence="1" type="ORF">JZO85_17825</name>
</gene>
<evidence type="ECO:0000313" key="2">
    <source>
        <dbReference type="Proteomes" id="UP000664495"/>
    </source>
</evidence>
<protein>
    <submittedName>
        <fullName evidence="1">DUF3788 family protein</fullName>
    </submittedName>
</protein>
<sequence>MEKKWQKAFSLEERPTLEDMKEFAEATYFKKILDYLTEEYQPKLSVEYSKEKGSFGGWHLKTKKYGGNIGTIYLCDGYVRMMVVVSELFEEELSENIFSMSEEVQKTFKESKPVMGGYWFVVDVISEKTLEDLKYLVTLRVRKLKKT</sequence>
<dbReference type="InterPro" id="IPR024265">
    <property type="entry name" value="DUF3788"/>
</dbReference>
<accession>A0ABS3HL01</accession>
<reference evidence="1 2" key="1">
    <citation type="submission" date="2021-03" db="EMBL/GenBank/DDBJ databases">
        <title>Enterococcal diversity collection.</title>
        <authorList>
            <person name="Gilmore M.S."/>
            <person name="Schwartzman J."/>
            <person name="Van Tyne D."/>
            <person name="Martin M."/>
            <person name="Earl A.M."/>
            <person name="Manson A.L."/>
            <person name="Straub T."/>
            <person name="Salamzade R."/>
            <person name="Saavedra J."/>
            <person name="Lebreton F."/>
            <person name="Prichula J."/>
            <person name="Schaufler K."/>
            <person name="Gaca A."/>
            <person name="Sgardioli B."/>
            <person name="Wagenaar J."/>
            <person name="Strong T."/>
        </authorList>
    </citation>
    <scope>NUCLEOTIDE SEQUENCE [LARGE SCALE GENOMIC DNA]</scope>
    <source>
        <strain evidence="1 2">MJM16</strain>
    </source>
</reference>
<dbReference type="RefSeq" id="WP_207109858.1">
    <property type="nucleotide sequence ID" value="NZ_JAFLVR010000047.1"/>
</dbReference>
<evidence type="ECO:0000313" key="1">
    <source>
        <dbReference type="EMBL" id="MBO0454121.1"/>
    </source>
</evidence>
<organism evidence="1 2">
    <name type="scientific">Candidatus Enterococcus murrayae</name>
    <dbReference type="NCBI Taxonomy" id="2815321"/>
    <lineage>
        <taxon>Bacteria</taxon>
        <taxon>Bacillati</taxon>
        <taxon>Bacillota</taxon>
        <taxon>Bacilli</taxon>
        <taxon>Lactobacillales</taxon>
        <taxon>Enterococcaceae</taxon>
        <taxon>Enterococcus</taxon>
    </lineage>
</organism>
<dbReference type="Pfam" id="PF12663">
    <property type="entry name" value="DUF3788"/>
    <property type="match status" value="1"/>
</dbReference>
<proteinExistence type="predicted"/>
<dbReference type="EMBL" id="JAFLVR010000047">
    <property type="protein sequence ID" value="MBO0454121.1"/>
    <property type="molecule type" value="Genomic_DNA"/>
</dbReference>
<keyword evidence="2" id="KW-1185">Reference proteome</keyword>